<dbReference type="Gene3D" id="1.10.579.10">
    <property type="entry name" value="DNA Cyclobutane Dipyrimidine Photolyase, subunit A, domain 3"/>
    <property type="match status" value="1"/>
</dbReference>
<evidence type="ECO:0000313" key="4">
    <source>
        <dbReference type="Proteomes" id="UP000002220"/>
    </source>
</evidence>
<dbReference type="InterPro" id="IPR036188">
    <property type="entry name" value="FAD/NAD-bd_sf"/>
</dbReference>
<dbReference type="PANTHER" id="PTHR10211">
    <property type="entry name" value="DEOXYRIBODIPYRIMIDINE PHOTOLYASE"/>
    <property type="match status" value="1"/>
</dbReference>
<proteinExistence type="predicted"/>
<dbReference type="InterPro" id="IPR036155">
    <property type="entry name" value="Crypto/Photolyase_N_sf"/>
</dbReference>
<evidence type="ECO:0000256" key="1">
    <source>
        <dbReference type="ARBA" id="ARBA00001932"/>
    </source>
</evidence>
<dbReference type="InterPro" id="IPR036134">
    <property type="entry name" value="Crypto/Photolyase_FAD-like_sf"/>
</dbReference>
<comment type="cofactor">
    <cofactor evidence="1">
        <name>(6R)-5,10-methylene-5,6,7,8-tetrahydrofolate</name>
        <dbReference type="ChEBI" id="CHEBI:15636"/>
    </cofactor>
</comment>
<dbReference type="eggNOG" id="COG0415">
    <property type="taxonomic scope" value="Bacteria"/>
</dbReference>
<dbReference type="eggNOG" id="COG3380">
    <property type="taxonomic scope" value="Bacteria"/>
</dbReference>
<dbReference type="KEGG" id="plm:Plim_0288"/>
<dbReference type="GO" id="GO:0000719">
    <property type="term" value="P:photoreactive repair"/>
    <property type="evidence" value="ECO:0007669"/>
    <property type="project" value="TreeGrafter"/>
</dbReference>
<dbReference type="PROSITE" id="PS51645">
    <property type="entry name" value="PHR_CRY_ALPHA_BETA"/>
    <property type="match status" value="1"/>
</dbReference>
<dbReference type="Proteomes" id="UP000002220">
    <property type="component" value="Chromosome"/>
</dbReference>
<dbReference type="Gene3D" id="3.40.50.620">
    <property type="entry name" value="HUPs"/>
    <property type="match status" value="1"/>
</dbReference>
<organism evidence="3 4">
    <name type="scientific">Planctopirus limnophila (strain ATCC 43296 / DSM 3776 / IFAM 1008 / Mu 290)</name>
    <name type="common">Planctomyces limnophilus</name>
    <dbReference type="NCBI Taxonomy" id="521674"/>
    <lineage>
        <taxon>Bacteria</taxon>
        <taxon>Pseudomonadati</taxon>
        <taxon>Planctomycetota</taxon>
        <taxon>Planctomycetia</taxon>
        <taxon>Planctomycetales</taxon>
        <taxon>Planctomycetaceae</taxon>
        <taxon>Planctopirus</taxon>
    </lineage>
</organism>
<dbReference type="InterPro" id="IPR006050">
    <property type="entry name" value="DNA_photolyase_N"/>
</dbReference>
<gene>
    <name evidence="3" type="ordered locus">Plim_0288</name>
</gene>
<dbReference type="InterPro" id="IPR052219">
    <property type="entry name" value="Photolyase_Class-2"/>
</dbReference>
<evidence type="ECO:0000259" key="2">
    <source>
        <dbReference type="PROSITE" id="PS51645"/>
    </source>
</evidence>
<dbReference type="Gene3D" id="3.50.50.60">
    <property type="entry name" value="FAD/NAD(P)-binding domain"/>
    <property type="match status" value="1"/>
</dbReference>
<dbReference type="AlphaFoldDB" id="D5SNY4"/>
<name>D5SNY4_PLAL2</name>
<dbReference type="EMBL" id="CP001744">
    <property type="protein sequence ID" value="ADG66139.1"/>
    <property type="molecule type" value="Genomic_DNA"/>
</dbReference>
<dbReference type="GO" id="GO:0016491">
    <property type="term" value="F:oxidoreductase activity"/>
    <property type="evidence" value="ECO:0007669"/>
    <property type="project" value="InterPro"/>
</dbReference>
<dbReference type="HOGENOM" id="CLU_337660_0_0_0"/>
<dbReference type="GO" id="GO:0003904">
    <property type="term" value="F:deoxyribodipyrimidine photo-lyase activity"/>
    <property type="evidence" value="ECO:0007669"/>
    <property type="project" value="TreeGrafter"/>
</dbReference>
<dbReference type="SUPFAM" id="SSF52425">
    <property type="entry name" value="Cryptochrome/photolyase, N-terminal domain"/>
    <property type="match status" value="1"/>
</dbReference>
<dbReference type="InterPro" id="IPR002937">
    <property type="entry name" value="Amino_oxidase"/>
</dbReference>
<dbReference type="OrthoDB" id="5792777at2"/>
<keyword evidence="4" id="KW-1185">Reference proteome</keyword>
<feature type="domain" description="Photolyase/cryptochrome alpha/beta" evidence="2">
    <location>
        <begin position="45"/>
        <end position="176"/>
    </location>
</feature>
<dbReference type="STRING" id="521674.Plim_0288"/>
<dbReference type="Pfam" id="PF00875">
    <property type="entry name" value="DNA_photolyase"/>
    <property type="match status" value="1"/>
</dbReference>
<dbReference type="Gene3D" id="1.25.40.80">
    <property type="match status" value="1"/>
</dbReference>
<keyword evidence="3" id="KW-0456">Lyase</keyword>
<accession>D5SNY4</accession>
<reference evidence="3 4" key="1">
    <citation type="journal article" date="2010" name="Stand. Genomic Sci.">
        <title>Complete genome sequence of Planctomyces limnophilus type strain (Mu 290).</title>
        <authorList>
            <person name="Labutti K."/>
            <person name="Sikorski J."/>
            <person name="Schneider S."/>
            <person name="Nolan M."/>
            <person name="Lucas S."/>
            <person name="Glavina Del Rio T."/>
            <person name="Tice H."/>
            <person name="Cheng J.F."/>
            <person name="Goodwin L."/>
            <person name="Pitluck S."/>
            <person name="Liolios K."/>
            <person name="Ivanova N."/>
            <person name="Mavromatis K."/>
            <person name="Mikhailova N."/>
            <person name="Pati A."/>
            <person name="Chen A."/>
            <person name="Palaniappan K."/>
            <person name="Land M."/>
            <person name="Hauser L."/>
            <person name="Chang Y.J."/>
            <person name="Jeffries C.D."/>
            <person name="Tindall B.J."/>
            <person name="Rohde M."/>
            <person name="Goker M."/>
            <person name="Woyke T."/>
            <person name="Bristow J."/>
            <person name="Eisen J.A."/>
            <person name="Markowitz V."/>
            <person name="Hugenholtz P."/>
            <person name="Kyrpides N.C."/>
            <person name="Klenk H.P."/>
            <person name="Lapidus A."/>
        </authorList>
    </citation>
    <scope>NUCLEOTIDE SEQUENCE [LARGE SCALE GENOMIC DNA]</scope>
    <source>
        <strain evidence="4">ATCC 43296 / DSM 3776 / IFAM 1008 / 290</strain>
    </source>
</reference>
<evidence type="ECO:0000313" key="3">
    <source>
        <dbReference type="EMBL" id="ADG66139.1"/>
    </source>
</evidence>
<sequence length="843" mass="94500">MLHQELTSMLSGLPEHLQERTRILSSPLSLSTAANDPDQATTHGDFVLYWMHHSLRGHENPALDVAIHLAHWLEKPLLVYQGLSEDHPYANDRRHTFILQGARDVHAELAEQKISSVLHVARAEDRGPHLKTLAAHAAVLVTDDVPTAPTIHWRNRLAASIKTPIVCVNGACIVPPQLVKRAFDRAFAYREATAWLYKTRNTRPWPVLRYAGKPFPLDQRPFQSVDLQQTSIADLLAISQIDHSVGPVQHTVGGSQAGYTRWENFKKQGLRRYADQRNDALKDGVSRMSAYLHYGMVSPFTLVRDCFEVGGASAEKYLDELLIWRELAWCFCHYRTDHEALSALPTWARQALKAGEADTRPALYDEETLARAQTHDPLWNAAQMSLLRQGELHNNVRMTWGKAIPLWTRTTEEALRLLFDLNHRYALDGCDPASYGGLLWCLGQFDRPFTPEEPILRSIRGRSTAEHARRLNPEKYLAKTSRRLTAEPVKVAVIGAGITGLMAARTLSDHGFEVEVFEKSRGLGGRMATRRLPEGGQFDHGCQYITAKSPQFERSLRSWESQGLITPWQGLLAAQRTDGSWKELAANGPRYVGLPGMTSMARHLSQGLKVHQEVQIQKVERIANQWQLQSTQGTVAGPFDQLILAIPAGQAARLVGEHPLAETLARIPMDPCWTVMATLSDRLNLPFDGYLSHAALAPAVGWAARDTSKPKRPTDAERWVLQATPAWTRSHLDLSADQVATELWHHWCEQISLQSHSLQVHRTPELVAHRWMFSTLDPTKVPAEIYQKLSIERALHDPEHGLTVCGDWTSESRVEAAYLSGIAAAGFVLRQHLIAKPAAQLLF</sequence>
<dbReference type="InterPro" id="IPR014729">
    <property type="entry name" value="Rossmann-like_a/b/a_fold"/>
</dbReference>
<dbReference type="SUPFAM" id="SSF51905">
    <property type="entry name" value="FAD/NAD(P)-binding domain"/>
    <property type="match status" value="1"/>
</dbReference>
<protein>
    <submittedName>
        <fullName evidence="3">DNA photolyase FAD-binding protein</fullName>
    </submittedName>
</protein>
<dbReference type="SUPFAM" id="SSF48173">
    <property type="entry name" value="Cryptochrome/photolyase FAD-binding domain"/>
    <property type="match status" value="1"/>
</dbReference>
<dbReference type="PANTHER" id="PTHR10211:SF0">
    <property type="entry name" value="DEOXYRIBODIPYRIMIDINE PHOTO-LYASE"/>
    <property type="match status" value="1"/>
</dbReference>
<dbReference type="Gene3D" id="3.90.660.10">
    <property type="match status" value="1"/>
</dbReference>
<dbReference type="Pfam" id="PF13450">
    <property type="entry name" value="NAD_binding_8"/>
    <property type="match status" value="1"/>
</dbReference>
<dbReference type="Pfam" id="PF01593">
    <property type="entry name" value="Amino_oxidase"/>
    <property type="match status" value="1"/>
</dbReference>